<feature type="region of interest" description="Disordered" evidence="1">
    <location>
        <begin position="427"/>
        <end position="452"/>
    </location>
</feature>
<sequence length="516" mass="58051">MGITSLPVELLLSVIWSDQLEQDDVEAVRLSCHALAPAAASRLFFRIYISKLITDRDNFLAICNSPHLAQHVKEVEWLEICHALGDFLHRVPLARVRINGTITEHELGSLYKYMEAASEPLFWLFNTPTGPRRVGYDADEITTMRRNTVAAFRPVFEAAIDKLPNLRTFVSRPMTSERVLSNLDYPIAAWQFQSFQDMVLTMPETNDGLFLFILPAMGRSTSTVARLRWHDEWPGFSFLRPFPSSAFRGLESLDIFVAELGLIRSRGDDHALVGLETALMNAAPTLRHFKLNMDDFPDPDQRSSSPYIGSTIVRWLSNRRFALRSVSLCSVIVGPDVLLPLIRANATSLRHLTLDNTPGFSQRELLALARIHGLGLESIQIIPEKQVVVTENALLRFLSGKAPVSDDDREVHDLMNEAEPVFISTPPRNEAATKDECASETTSEEDHDVEYGPENRGRVFAFQVAEDSPHGHKTVGWKFTSRDGPVGYGTDPLRWFEDWDPEAGDREEPLPDCKAL</sequence>
<proteinExistence type="predicted"/>
<name>A0AA39ZCI6_9PEZI</name>
<keyword evidence="3" id="KW-1185">Reference proteome</keyword>
<feature type="compositionally biased region" description="Basic and acidic residues" evidence="1">
    <location>
        <begin position="503"/>
        <end position="516"/>
    </location>
</feature>
<dbReference type="AlphaFoldDB" id="A0AA39ZCI6"/>
<gene>
    <name evidence="2" type="ORF">QBC41DRAFT_347236</name>
</gene>
<evidence type="ECO:0000313" key="3">
    <source>
        <dbReference type="Proteomes" id="UP001174997"/>
    </source>
</evidence>
<reference evidence="2" key="1">
    <citation type="submission" date="2023-06" db="EMBL/GenBank/DDBJ databases">
        <title>Genome-scale phylogeny and comparative genomics of the fungal order Sordariales.</title>
        <authorList>
            <consortium name="Lawrence Berkeley National Laboratory"/>
            <person name="Hensen N."/>
            <person name="Bonometti L."/>
            <person name="Westerberg I."/>
            <person name="Brannstrom I.O."/>
            <person name="Guillou S."/>
            <person name="Cros-Aarteil S."/>
            <person name="Calhoun S."/>
            <person name="Haridas S."/>
            <person name="Kuo A."/>
            <person name="Mondo S."/>
            <person name="Pangilinan J."/>
            <person name="Riley R."/>
            <person name="Labutti K."/>
            <person name="Andreopoulos B."/>
            <person name="Lipzen A."/>
            <person name="Chen C."/>
            <person name="Yanf M."/>
            <person name="Daum C."/>
            <person name="Ng V."/>
            <person name="Clum A."/>
            <person name="Steindorff A."/>
            <person name="Ohm R."/>
            <person name="Martin F."/>
            <person name="Silar P."/>
            <person name="Natvig D."/>
            <person name="Lalanne C."/>
            <person name="Gautier V."/>
            <person name="Ament-Velasquez S.L."/>
            <person name="Kruys A."/>
            <person name="Hutchinson M.I."/>
            <person name="Powell A.J."/>
            <person name="Barry K."/>
            <person name="Miller A.N."/>
            <person name="Grigoriev I.V."/>
            <person name="Debuchy R."/>
            <person name="Gladieux P."/>
            <person name="Thoren M.H."/>
            <person name="Johannesson H."/>
        </authorList>
    </citation>
    <scope>NUCLEOTIDE SEQUENCE</scope>
    <source>
        <strain evidence="2">CBS 307.81</strain>
    </source>
</reference>
<evidence type="ECO:0008006" key="4">
    <source>
        <dbReference type="Google" id="ProtNLM"/>
    </source>
</evidence>
<comment type="caution">
    <text evidence="2">The sequence shown here is derived from an EMBL/GenBank/DDBJ whole genome shotgun (WGS) entry which is preliminary data.</text>
</comment>
<organism evidence="2 3">
    <name type="scientific">Cercophora samala</name>
    <dbReference type="NCBI Taxonomy" id="330535"/>
    <lineage>
        <taxon>Eukaryota</taxon>
        <taxon>Fungi</taxon>
        <taxon>Dikarya</taxon>
        <taxon>Ascomycota</taxon>
        <taxon>Pezizomycotina</taxon>
        <taxon>Sordariomycetes</taxon>
        <taxon>Sordariomycetidae</taxon>
        <taxon>Sordariales</taxon>
        <taxon>Lasiosphaeriaceae</taxon>
        <taxon>Cercophora</taxon>
    </lineage>
</organism>
<feature type="region of interest" description="Disordered" evidence="1">
    <location>
        <begin position="493"/>
        <end position="516"/>
    </location>
</feature>
<dbReference type="EMBL" id="JAULSY010000057">
    <property type="protein sequence ID" value="KAK0668392.1"/>
    <property type="molecule type" value="Genomic_DNA"/>
</dbReference>
<evidence type="ECO:0000313" key="2">
    <source>
        <dbReference type="EMBL" id="KAK0668392.1"/>
    </source>
</evidence>
<protein>
    <recommendedName>
        <fullName evidence="4">F-box domain-containing protein</fullName>
    </recommendedName>
</protein>
<evidence type="ECO:0000256" key="1">
    <source>
        <dbReference type="SAM" id="MobiDB-lite"/>
    </source>
</evidence>
<dbReference type="Proteomes" id="UP001174997">
    <property type="component" value="Unassembled WGS sequence"/>
</dbReference>
<accession>A0AA39ZCI6</accession>